<accession>A0A543F258</accession>
<dbReference type="PANTHER" id="PTHR34293">
    <property type="entry name" value="HTH-TYPE TRANSCRIPTIONAL REGULATOR TRMBL2"/>
    <property type="match status" value="1"/>
</dbReference>
<sequence>MSTIRHGRRVTMDGMGTVTVLDALGLDEAHTAVYRCVLQLPSASTPDIASALSMSLPRVRPIVAELERLGLLARQAASSDRFVASPPFISLRPLLLERERGLTRAHEALIELSDLYRRSAEQRSVADVVDVVIGDDAVRQRVAQLQAAATDQVRVLVLNEIALVSGEDNIEEDRALARGVRYRVIVESAVLERPGFLAVAREMADIGEEIRVLPTLPTRMFVADDQMALVPMHSQGKDQGFGALLIHPSGLLDLVISIFEEYWRTATAFLPIAAVPTAEEVDRDLLRLLLLGVTDAAAAAQLGISLRTVQRRVAELMETAGVTTRMQLGAEAVRRSWV</sequence>
<dbReference type="InterPro" id="IPR036388">
    <property type="entry name" value="WH-like_DNA-bd_sf"/>
</dbReference>
<dbReference type="RefSeq" id="WP_246093442.1">
    <property type="nucleotide sequence ID" value="NZ_BAABLH010000005.1"/>
</dbReference>
<dbReference type="InterPro" id="IPR016032">
    <property type="entry name" value="Sig_transdc_resp-reg_C-effctor"/>
</dbReference>
<dbReference type="Proteomes" id="UP000320235">
    <property type="component" value="Unassembled WGS sequence"/>
</dbReference>
<dbReference type="SUPFAM" id="SSF46894">
    <property type="entry name" value="C-terminal effector domain of the bipartite response regulators"/>
    <property type="match status" value="1"/>
</dbReference>
<evidence type="ECO:0000313" key="3">
    <source>
        <dbReference type="Proteomes" id="UP000320235"/>
    </source>
</evidence>
<dbReference type="InterPro" id="IPR000792">
    <property type="entry name" value="Tscrpt_reg_LuxR_C"/>
</dbReference>
<dbReference type="AlphaFoldDB" id="A0A543F258"/>
<protein>
    <submittedName>
        <fullName evidence="2">Sugar-specific transcriptional regulator TrmB</fullName>
    </submittedName>
</protein>
<organism evidence="2 3">
    <name type="scientific">Microbacterium kyungheense</name>
    <dbReference type="NCBI Taxonomy" id="1263636"/>
    <lineage>
        <taxon>Bacteria</taxon>
        <taxon>Bacillati</taxon>
        <taxon>Actinomycetota</taxon>
        <taxon>Actinomycetes</taxon>
        <taxon>Micrococcales</taxon>
        <taxon>Microbacteriaceae</taxon>
        <taxon>Microbacterium</taxon>
    </lineage>
</organism>
<evidence type="ECO:0000259" key="1">
    <source>
        <dbReference type="SMART" id="SM00421"/>
    </source>
</evidence>
<dbReference type="InterPro" id="IPR036390">
    <property type="entry name" value="WH_DNA-bd_sf"/>
</dbReference>
<gene>
    <name evidence="2" type="ORF">FB391_1936</name>
</gene>
<keyword evidence="3" id="KW-1185">Reference proteome</keyword>
<dbReference type="InterPro" id="IPR051797">
    <property type="entry name" value="TrmB-like"/>
</dbReference>
<dbReference type="EMBL" id="VFPE01000002">
    <property type="protein sequence ID" value="TQM27903.1"/>
    <property type="molecule type" value="Genomic_DNA"/>
</dbReference>
<dbReference type="PANTHER" id="PTHR34293:SF1">
    <property type="entry name" value="HTH-TYPE TRANSCRIPTIONAL REGULATOR TRMBL2"/>
    <property type="match status" value="1"/>
</dbReference>
<dbReference type="SUPFAM" id="SSF46785">
    <property type="entry name" value="Winged helix' DNA-binding domain"/>
    <property type="match status" value="1"/>
</dbReference>
<name>A0A543F258_9MICO</name>
<dbReference type="GO" id="GO:0006355">
    <property type="term" value="P:regulation of DNA-templated transcription"/>
    <property type="evidence" value="ECO:0007669"/>
    <property type="project" value="InterPro"/>
</dbReference>
<comment type="caution">
    <text evidence="2">The sequence shown here is derived from an EMBL/GenBank/DDBJ whole genome shotgun (WGS) entry which is preliminary data.</text>
</comment>
<feature type="domain" description="HTH luxR-type" evidence="1">
    <location>
        <begin position="273"/>
        <end position="332"/>
    </location>
</feature>
<evidence type="ECO:0000313" key="2">
    <source>
        <dbReference type="EMBL" id="TQM27903.1"/>
    </source>
</evidence>
<dbReference type="GO" id="GO:0003677">
    <property type="term" value="F:DNA binding"/>
    <property type="evidence" value="ECO:0007669"/>
    <property type="project" value="InterPro"/>
</dbReference>
<proteinExistence type="predicted"/>
<dbReference type="SMART" id="SM00421">
    <property type="entry name" value="HTH_LUXR"/>
    <property type="match status" value="1"/>
</dbReference>
<dbReference type="Gene3D" id="1.10.10.10">
    <property type="entry name" value="Winged helix-like DNA-binding domain superfamily/Winged helix DNA-binding domain"/>
    <property type="match status" value="2"/>
</dbReference>
<reference evidence="2 3" key="1">
    <citation type="submission" date="2019-06" db="EMBL/GenBank/DDBJ databases">
        <title>Sequencing the genomes of 1000 actinobacteria strains.</title>
        <authorList>
            <person name="Klenk H.-P."/>
        </authorList>
    </citation>
    <scope>NUCLEOTIDE SEQUENCE [LARGE SCALE GENOMIC DNA]</scope>
    <source>
        <strain evidence="2 3">DSM 105492</strain>
    </source>
</reference>